<dbReference type="OrthoDB" id="1263265at2"/>
<protein>
    <submittedName>
        <fullName evidence="1">DUF465 domain-containing protein</fullName>
    </submittedName>
</protein>
<accession>A0A3S0JVF3</accession>
<dbReference type="Gene3D" id="6.10.280.50">
    <property type="match status" value="1"/>
</dbReference>
<gene>
    <name evidence="1" type="ORF">EKG39_17030</name>
</gene>
<name>A0A3S0JVF3_9GAMM</name>
<dbReference type="AlphaFoldDB" id="A0A3S0JVF3"/>
<dbReference type="InterPro" id="IPR038444">
    <property type="entry name" value="DUF465_sf"/>
</dbReference>
<dbReference type="Proteomes" id="UP000282060">
    <property type="component" value="Unassembled WGS sequence"/>
</dbReference>
<dbReference type="RefSeq" id="WP_126507183.1">
    <property type="nucleotide sequence ID" value="NZ_RXNV01000009.1"/>
</dbReference>
<reference evidence="1 2" key="1">
    <citation type="submission" date="2018-12" db="EMBL/GenBank/DDBJ databases">
        <authorList>
            <person name="Yu L."/>
        </authorList>
    </citation>
    <scope>NUCLEOTIDE SEQUENCE [LARGE SCALE GENOMIC DNA]</scope>
    <source>
        <strain evidence="1 2">HAW-EB5</strain>
    </source>
</reference>
<evidence type="ECO:0000313" key="1">
    <source>
        <dbReference type="EMBL" id="RTR29770.1"/>
    </source>
</evidence>
<proteinExistence type="predicted"/>
<sequence length="81" mass="9380">MLGEDHSLINEFPEYQEIIVQLSQSNESFAKGAKHYDALDREIRELELKGAPIDDESMHQLKHDRAELKDSLFQRLAIEKA</sequence>
<evidence type="ECO:0000313" key="2">
    <source>
        <dbReference type="Proteomes" id="UP000282060"/>
    </source>
</evidence>
<keyword evidence="2" id="KW-1185">Reference proteome</keyword>
<dbReference type="InterPro" id="IPR007420">
    <property type="entry name" value="DUF465"/>
</dbReference>
<dbReference type="Pfam" id="PF04325">
    <property type="entry name" value="DUF465"/>
    <property type="match status" value="1"/>
</dbReference>
<organism evidence="1 2">
    <name type="scientific">Shewanella atlantica</name>
    <dbReference type="NCBI Taxonomy" id="271099"/>
    <lineage>
        <taxon>Bacteria</taxon>
        <taxon>Pseudomonadati</taxon>
        <taxon>Pseudomonadota</taxon>
        <taxon>Gammaproteobacteria</taxon>
        <taxon>Alteromonadales</taxon>
        <taxon>Shewanellaceae</taxon>
        <taxon>Shewanella</taxon>
    </lineage>
</organism>
<comment type="caution">
    <text evidence="1">The sequence shown here is derived from an EMBL/GenBank/DDBJ whole genome shotgun (WGS) entry which is preliminary data.</text>
</comment>
<dbReference type="EMBL" id="RXNV01000009">
    <property type="protein sequence ID" value="RTR29770.1"/>
    <property type="molecule type" value="Genomic_DNA"/>
</dbReference>